<protein>
    <submittedName>
        <fullName evidence="4">ABC transporter substrate-binding protein</fullName>
    </submittedName>
</protein>
<dbReference type="PANTHER" id="PTHR30222:SF2">
    <property type="entry name" value="ABC TRANSPORTER SUBSTRATE-BINDING PROTEIN"/>
    <property type="match status" value="1"/>
</dbReference>
<dbReference type="RefSeq" id="WP_163949019.1">
    <property type="nucleotide sequence ID" value="NZ_JAAHBU010000337.1"/>
</dbReference>
<accession>A0A6B3P0F1</accession>
<feature type="chain" id="PRO_5044630491" evidence="2">
    <location>
        <begin position="23"/>
        <end position="348"/>
    </location>
</feature>
<sequence>MSKKLFTLSVLGGLMLANSAFAEKLTVISYGGASKAAQVTAFYKPYEEKSKTQVIAGEWNGEISKLMAMSQTNTVTWDVLDTEDTDRARGCEDGLFEKLDYARLGDEKDWIDGTKSDDGCGIGIFVWSNVLAYNADKLKGAAPQGWADFWDVKKFPGKRSLRKSARGSLEFALMADGVAPGEVYTLLKTKAGVDRAFKKLDELKPYIQWWEAGAQPPQYLVAGDVVMASSYNGRIHAAQQSGSNLKIVWNQNLYQFDEWAIPRGTKNLDKAYDFIKFAMQPEQQKLYTEQMAYGPSNTKAAAMLDKSLADDLPTAAENNKNALRVDVDFWLENAETLEQKFNAWASKT</sequence>
<dbReference type="Proteomes" id="UP000482634">
    <property type="component" value="Unassembled WGS sequence"/>
</dbReference>
<accession>A0A6M0D0P9</accession>
<keyword evidence="1 2" id="KW-0732">Signal</keyword>
<proteinExistence type="predicted"/>
<organism evidence="4 6">
    <name type="scientific">Pseudomonas brassicae</name>
    <dbReference type="NCBI Taxonomy" id="2708063"/>
    <lineage>
        <taxon>Bacteria</taxon>
        <taxon>Pseudomonadati</taxon>
        <taxon>Pseudomonadota</taxon>
        <taxon>Gammaproteobacteria</taxon>
        <taxon>Pseudomonadales</taxon>
        <taxon>Pseudomonadaceae</taxon>
        <taxon>Pseudomonas</taxon>
    </lineage>
</organism>
<gene>
    <name evidence="3" type="ORF">G3435_16455</name>
    <name evidence="4" type="ORF">G3436_20990</name>
</gene>
<evidence type="ECO:0000313" key="3">
    <source>
        <dbReference type="EMBL" id="NER61137.1"/>
    </source>
</evidence>
<keyword evidence="6" id="KW-1185">Reference proteome</keyword>
<evidence type="ECO:0000313" key="4">
    <source>
        <dbReference type="EMBL" id="NER65888.1"/>
    </source>
</evidence>
<evidence type="ECO:0000313" key="6">
    <source>
        <dbReference type="Proteomes" id="UP000482634"/>
    </source>
</evidence>
<dbReference type="SUPFAM" id="SSF53850">
    <property type="entry name" value="Periplasmic binding protein-like II"/>
    <property type="match status" value="1"/>
</dbReference>
<evidence type="ECO:0000313" key="5">
    <source>
        <dbReference type="Proteomes" id="UP000480410"/>
    </source>
</evidence>
<reference evidence="5 6" key="1">
    <citation type="submission" date="2020-02" db="EMBL/GenBank/DDBJ databases">
        <title>Broccoli isolated Pseudomonas sp.</title>
        <authorList>
            <person name="Fujikawa T."/>
            <person name="Sawada H."/>
        </authorList>
    </citation>
    <scope>NUCLEOTIDE SEQUENCE [LARGE SCALE GENOMIC DNA]</scope>
    <source>
        <strain evidence="4 6">MAFF212427</strain>
        <strain evidence="3 5">MAFF212428</strain>
    </source>
</reference>
<dbReference type="EMBL" id="JAAHBU010000337">
    <property type="protein sequence ID" value="NER65888.1"/>
    <property type="molecule type" value="Genomic_DNA"/>
</dbReference>
<dbReference type="Gene3D" id="3.40.190.10">
    <property type="entry name" value="Periplasmic binding protein-like II"/>
    <property type="match status" value="2"/>
</dbReference>
<dbReference type="EMBL" id="JAAHBV010000354">
    <property type="protein sequence ID" value="NER61137.1"/>
    <property type="molecule type" value="Genomic_DNA"/>
</dbReference>
<name>A0A6B3P0F1_9PSED</name>
<dbReference type="AlphaFoldDB" id="A0A6B3P0F1"/>
<evidence type="ECO:0000256" key="1">
    <source>
        <dbReference type="ARBA" id="ARBA00022729"/>
    </source>
</evidence>
<dbReference type="Pfam" id="PF13416">
    <property type="entry name" value="SBP_bac_8"/>
    <property type="match status" value="1"/>
</dbReference>
<dbReference type="InterPro" id="IPR006059">
    <property type="entry name" value="SBP"/>
</dbReference>
<dbReference type="CDD" id="cd13589">
    <property type="entry name" value="PBP2_polyamine_RpCGA009"/>
    <property type="match status" value="1"/>
</dbReference>
<dbReference type="Proteomes" id="UP000480410">
    <property type="component" value="Unassembled WGS sequence"/>
</dbReference>
<comment type="caution">
    <text evidence="4">The sequence shown here is derived from an EMBL/GenBank/DDBJ whole genome shotgun (WGS) entry which is preliminary data.</text>
</comment>
<dbReference type="PANTHER" id="PTHR30222">
    <property type="entry name" value="SPERMIDINE/PUTRESCINE-BINDING PERIPLASMIC PROTEIN"/>
    <property type="match status" value="1"/>
</dbReference>
<feature type="signal peptide" evidence="2">
    <location>
        <begin position="1"/>
        <end position="22"/>
    </location>
</feature>
<evidence type="ECO:0000256" key="2">
    <source>
        <dbReference type="SAM" id="SignalP"/>
    </source>
</evidence>